<keyword evidence="2" id="KW-1185">Reference proteome</keyword>
<accession>A0A0B4ET57</accession>
<dbReference type="Proteomes" id="UP000031186">
    <property type="component" value="Unassembled WGS sequence"/>
</dbReference>
<comment type="caution">
    <text evidence="1">The sequence shown here is derived from an EMBL/GenBank/DDBJ whole genome shotgun (WGS) entry which is preliminary data.</text>
</comment>
<dbReference type="HOGENOM" id="CLU_2513101_0_0_1"/>
<protein>
    <submittedName>
        <fullName evidence="1">Uncharacterized protein</fullName>
    </submittedName>
</protein>
<sequence>MPAQSISSLTVEIDTPGPAAATYGCASQIGPEVQDKSSSQSTGLGHKIMVQASCSRDVMLDRYIYETRKTELHINEVLMVKNTNI</sequence>
<proteinExistence type="predicted"/>
<name>A0A0B4ET57_METAF</name>
<dbReference type="VEuPathDB" id="FungiDB:MAN_06106"/>
<reference evidence="1 2" key="1">
    <citation type="journal article" date="2014" name="Proc. Natl. Acad. Sci. U.S.A.">
        <title>Trajectory and genomic determinants of fungal-pathogen speciation and host adaptation.</title>
        <authorList>
            <person name="Hu X."/>
            <person name="Xiao G."/>
            <person name="Zheng P."/>
            <person name="Shang Y."/>
            <person name="Su Y."/>
            <person name="Zhang X."/>
            <person name="Liu X."/>
            <person name="Zhan S."/>
            <person name="St Leger R.J."/>
            <person name="Wang C."/>
        </authorList>
    </citation>
    <scope>NUCLEOTIDE SEQUENCE [LARGE SCALE GENOMIC DNA]</scope>
    <source>
        <strain evidence="1 2">ARSEF 549</strain>
    </source>
</reference>
<evidence type="ECO:0000313" key="1">
    <source>
        <dbReference type="EMBL" id="KID65095.1"/>
    </source>
</evidence>
<feature type="non-terminal residue" evidence="1">
    <location>
        <position position="1"/>
    </location>
</feature>
<organism evidence="1 2">
    <name type="scientific">Metarhizium anisopliae (strain ARSEF 549)</name>
    <dbReference type="NCBI Taxonomy" id="3151832"/>
    <lineage>
        <taxon>Eukaryota</taxon>
        <taxon>Fungi</taxon>
        <taxon>Dikarya</taxon>
        <taxon>Ascomycota</taxon>
        <taxon>Pezizomycotina</taxon>
        <taxon>Sordariomycetes</taxon>
        <taxon>Hypocreomycetidae</taxon>
        <taxon>Hypocreales</taxon>
        <taxon>Clavicipitaceae</taxon>
        <taxon>Metarhizium</taxon>
    </lineage>
</organism>
<dbReference type="AlphaFoldDB" id="A0A0B4ET57"/>
<evidence type="ECO:0000313" key="2">
    <source>
        <dbReference type="Proteomes" id="UP000031186"/>
    </source>
</evidence>
<dbReference type="EMBL" id="AZNF01000007">
    <property type="protein sequence ID" value="KID65095.1"/>
    <property type="molecule type" value="Genomic_DNA"/>
</dbReference>
<dbReference type="OrthoDB" id="10325723at2759"/>
<gene>
    <name evidence="1" type="ORF">MAN_06106</name>
</gene>